<organism evidence="1 2">
    <name type="scientific">Algoriphagus faecimaris</name>
    <dbReference type="NCBI Taxonomy" id="686796"/>
    <lineage>
        <taxon>Bacteria</taxon>
        <taxon>Pseudomonadati</taxon>
        <taxon>Bacteroidota</taxon>
        <taxon>Cytophagia</taxon>
        <taxon>Cytophagales</taxon>
        <taxon>Cyclobacteriaceae</taxon>
        <taxon>Algoriphagus</taxon>
    </lineage>
</organism>
<sequence length="216" mass="24907">MNLFDTHTHHPKGSKSIFNAEQNFDTLNSQSYFSIGLHPWHLYDKWEEKWENLGHFIKKPNCIAIGETGFDRLHGPDISIQKAAFEAQAKTAVELAIPLILHCVKGHDLLLEYLKKAQKTPQIIWHGWNLKPHLAEELLAFPVYFSFGAHLLRPGSNASKWLERCPRDRIFLETDDSNLDISEIYNSASLILRLPMEELGALTRENWNRISSRKLP</sequence>
<dbReference type="STRING" id="686796.SAMN04488104_103251"/>
<dbReference type="Pfam" id="PF01026">
    <property type="entry name" value="TatD_DNase"/>
    <property type="match status" value="1"/>
</dbReference>
<dbReference type="EMBL" id="FNAC01000032">
    <property type="protein sequence ID" value="SDD48817.1"/>
    <property type="molecule type" value="Genomic_DNA"/>
</dbReference>
<keyword evidence="2" id="KW-1185">Reference proteome</keyword>
<name>A0A1G6V750_9BACT</name>
<dbReference type="PANTHER" id="PTHR47176">
    <property type="entry name" value="OSJNBA0020J04.13 PROTEIN"/>
    <property type="match status" value="1"/>
</dbReference>
<dbReference type="Proteomes" id="UP000199060">
    <property type="component" value="Unassembled WGS sequence"/>
</dbReference>
<dbReference type="AlphaFoldDB" id="A0A1G6V750"/>
<dbReference type="OrthoDB" id="664222at2"/>
<dbReference type="RefSeq" id="WP_087940377.1">
    <property type="nucleotide sequence ID" value="NZ_FNAC01000032.1"/>
</dbReference>
<evidence type="ECO:0000313" key="1">
    <source>
        <dbReference type="EMBL" id="SDD48817.1"/>
    </source>
</evidence>
<accession>A0A1G6V750</accession>
<dbReference type="SUPFAM" id="SSF51556">
    <property type="entry name" value="Metallo-dependent hydrolases"/>
    <property type="match status" value="1"/>
</dbReference>
<dbReference type="GO" id="GO:0016788">
    <property type="term" value="F:hydrolase activity, acting on ester bonds"/>
    <property type="evidence" value="ECO:0007669"/>
    <property type="project" value="InterPro"/>
</dbReference>
<reference evidence="2" key="1">
    <citation type="submission" date="2016-10" db="EMBL/GenBank/DDBJ databases">
        <authorList>
            <person name="Varghese N."/>
            <person name="Submissions S."/>
        </authorList>
    </citation>
    <scope>NUCLEOTIDE SEQUENCE [LARGE SCALE GENOMIC DNA]</scope>
    <source>
        <strain evidence="2">DSM 23095</strain>
    </source>
</reference>
<evidence type="ECO:0000313" key="2">
    <source>
        <dbReference type="Proteomes" id="UP000199060"/>
    </source>
</evidence>
<dbReference type="InterPro" id="IPR032466">
    <property type="entry name" value="Metal_Hydrolase"/>
</dbReference>
<dbReference type="Gene3D" id="3.20.20.140">
    <property type="entry name" value="Metal-dependent hydrolases"/>
    <property type="match status" value="1"/>
</dbReference>
<dbReference type="PANTHER" id="PTHR47176:SF1">
    <property type="entry name" value="OS04G0577500 PROTEIN"/>
    <property type="match status" value="1"/>
</dbReference>
<dbReference type="InterPro" id="IPR001130">
    <property type="entry name" value="TatD-like"/>
</dbReference>
<gene>
    <name evidence="1" type="ORF">SAMN04488104_103251</name>
</gene>
<protein>
    <submittedName>
        <fullName evidence="1">TatD DNase family protein</fullName>
    </submittedName>
</protein>
<proteinExistence type="predicted"/>